<gene>
    <name evidence="3" type="ORF">SAMN05660649_00998</name>
</gene>
<dbReference type="AlphaFoldDB" id="A0A1I2Q7Z9"/>
<dbReference type="InterPro" id="IPR002869">
    <property type="entry name" value="Pyrv_flavodox_OxRed_cen"/>
</dbReference>
<evidence type="ECO:0000313" key="3">
    <source>
        <dbReference type="EMBL" id="SFG21751.1"/>
    </source>
</evidence>
<keyword evidence="4" id="KW-1185">Reference proteome</keyword>
<dbReference type="PANTHER" id="PTHR42730:SF1">
    <property type="entry name" value="2-OXOGLUTARATE SYNTHASE SUBUNIT KORC"/>
    <property type="match status" value="1"/>
</dbReference>
<dbReference type="OrthoDB" id="9789125at2"/>
<dbReference type="GO" id="GO:0016903">
    <property type="term" value="F:oxidoreductase activity, acting on the aldehyde or oxo group of donors"/>
    <property type="evidence" value="ECO:0007669"/>
    <property type="project" value="InterPro"/>
</dbReference>
<dbReference type="SUPFAM" id="SSF53323">
    <property type="entry name" value="Pyruvate-ferredoxin oxidoreductase, PFOR, domain III"/>
    <property type="match status" value="1"/>
</dbReference>
<dbReference type="RefSeq" id="WP_092469330.1">
    <property type="nucleotide sequence ID" value="NZ_FOOX01000003.1"/>
</dbReference>
<dbReference type="STRING" id="341036.SAMN05660649_00998"/>
<evidence type="ECO:0000256" key="1">
    <source>
        <dbReference type="ARBA" id="ARBA00023002"/>
    </source>
</evidence>
<evidence type="ECO:0000313" key="4">
    <source>
        <dbReference type="Proteomes" id="UP000199337"/>
    </source>
</evidence>
<dbReference type="InterPro" id="IPR052554">
    <property type="entry name" value="2-oxoglutarate_synth_KorC"/>
</dbReference>
<dbReference type="Proteomes" id="UP000199337">
    <property type="component" value="Unassembled WGS sequence"/>
</dbReference>
<dbReference type="PANTHER" id="PTHR42730">
    <property type="entry name" value="2-OXOGLUTARATE SYNTHASE SUBUNIT KORC"/>
    <property type="match status" value="1"/>
</dbReference>
<dbReference type="Gene3D" id="3.40.920.10">
    <property type="entry name" value="Pyruvate-ferredoxin oxidoreductase, PFOR, domain III"/>
    <property type="match status" value="1"/>
</dbReference>
<dbReference type="InterPro" id="IPR019752">
    <property type="entry name" value="Pyrv/ketoisovalerate_OxRed_cat"/>
</dbReference>
<protein>
    <submittedName>
        <fullName evidence="3">2-oxoglutarate ferredoxin oxidoreductase subunit gamma</fullName>
    </submittedName>
</protein>
<sequence length="181" mass="19542">MADRNELRLSGTGGQGLILAGIIMADAAIRDGRNSIQSQSYGPEARGGASRSEVIIGDDEIDYPKVSKPDVLLVMSQEACDKFATDFERDGVMIVDTTYVHTLPDVEGVIYKLPISMTARDEIGKEMVANVVALGVIARITGVVSREALTEALLSRIPKGTEDLNRKALEAGWSLVEKELH</sequence>
<feature type="domain" description="Pyruvate/ketoisovalerate oxidoreductase catalytic" evidence="2">
    <location>
        <begin position="13"/>
        <end position="172"/>
    </location>
</feature>
<name>A0A1I2Q7Z9_9FIRM</name>
<dbReference type="EMBL" id="FOOX01000003">
    <property type="protein sequence ID" value="SFG21751.1"/>
    <property type="molecule type" value="Genomic_DNA"/>
</dbReference>
<accession>A0A1I2Q7Z9</accession>
<reference evidence="4" key="1">
    <citation type="submission" date="2016-10" db="EMBL/GenBank/DDBJ databases">
        <authorList>
            <person name="Varghese N."/>
            <person name="Submissions S."/>
        </authorList>
    </citation>
    <scope>NUCLEOTIDE SEQUENCE [LARGE SCALE GENOMIC DNA]</scope>
    <source>
        <strain evidence="4">DSM 17038</strain>
    </source>
</reference>
<organism evidence="3 4">
    <name type="scientific">Desulfotruncus arcticus DSM 17038</name>
    <dbReference type="NCBI Taxonomy" id="1121424"/>
    <lineage>
        <taxon>Bacteria</taxon>
        <taxon>Bacillati</taxon>
        <taxon>Bacillota</taxon>
        <taxon>Clostridia</taxon>
        <taxon>Eubacteriales</taxon>
        <taxon>Desulfallaceae</taxon>
        <taxon>Desulfotruncus</taxon>
    </lineage>
</organism>
<dbReference type="Pfam" id="PF01558">
    <property type="entry name" value="POR"/>
    <property type="match status" value="1"/>
</dbReference>
<proteinExistence type="predicted"/>
<evidence type="ECO:0000259" key="2">
    <source>
        <dbReference type="Pfam" id="PF01558"/>
    </source>
</evidence>
<keyword evidence="1" id="KW-0560">Oxidoreductase</keyword>